<evidence type="ECO:0000313" key="3">
    <source>
        <dbReference type="EMBL" id="EFJ34429.1"/>
    </source>
</evidence>
<dbReference type="InterPro" id="IPR015915">
    <property type="entry name" value="Kelch-typ_b-propeller"/>
</dbReference>
<dbReference type="Pfam" id="PF24681">
    <property type="entry name" value="Kelch_KLHDC2_KLHL20_DRC7"/>
    <property type="match status" value="1"/>
</dbReference>
<dbReference type="eggNOG" id="KOG0379">
    <property type="taxonomic scope" value="Eukaryota"/>
</dbReference>
<keyword evidence="2" id="KW-0677">Repeat</keyword>
<evidence type="ECO:0000313" key="4">
    <source>
        <dbReference type="Proteomes" id="UP000001514"/>
    </source>
</evidence>
<dbReference type="GO" id="GO:0005634">
    <property type="term" value="C:nucleus"/>
    <property type="evidence" value="ECO:0000318"/>
    <property type="project" value="GO_Central"/>
</dbReference>
<accession>D8QZM4</accession>
<name>D8QZM4_SELML</name>
<dbReference type="GO" id="GO:0080028">
    <property type="term" value="P:nitrile biosynthetic process"/>
    <property type="evidence" value="ECO:0000318"/>
    <property type="project" value="GO_Central"/>
</dbReference>
<dbReference type="InParanoid" id="D8QZM4"/>
<protein>
    <recommendedName>
        <fullName evidence="5">Galactose oxidase</fullName>
    </recommendedName>
</protein>
<dbReference type="Gene3D" id="2.120.10.80">
    <property type="entry name" value="Kelch-type beta propeller"/>
    <property type="match status" value="1"/>
</dbReference>
<gene>
    <name evidence="3" type="ORF">SELMODRAFT_80970</name>
</gene>
<sequence>MIVFGGYRSNVGHLNELWMLDLRWMDWHLPDYYRDPPAPRRGHEAVIIGTKMYVFGGYDGKTNFGDFYTLDLGTMEWNQVEHFGEAPTARRHHAMAAVGKNLVLYGGYNGVTYLDDVYSFDTETSFWKRWKILKSSSSGRDTEIYGRSMHAMVSMGQRFVIVGGIHEYGTLGGVVYLENGAGIALLDLFYFFSLS</sequence>
<dbReference type="Proteomes" id="UP000001514">
    <property type="component" value="Unassembled WGS sequence"/>
</dbReference>
<dbReference type="STRING" id="88036.D8QZM4"/>
<keyword evidence="1" id="KW-0880">Kelch repeat</keyword>
<evidence type="ECO:0008006" key="5">
    <source>
        <dbReference type="Google" id="ProtNLM"/>
    </source>
</evidence>
<reference evidence="3 4" key="1">
    <citation type="journal article" date="2011" name="Science">
        <title>The Selaginella genome identifies genetic changes associated with the evolution of vascular plants.</title>
        <authorList>
            <person name="Banks J.A."/>
            <person name="Nishiyama T."/>
            <person name="Hasebe M."/>
            <person name="Bowman J.L."/>
            <person name="Gribskov M."/>
            <person name="dePamphilis C."/>
            <person name="Albert V.A."/>
            <person name="Aono N."/>
            <person name="Aoyama T."/>
            <person name="Ambrose B.A."/>
            <person name="Ashton N.W."/>
            <person name="Axtell M.J."/>
            <person name="Barker E."/>
            <person name="Barker M.S."/>
            <person name="Bennetzen J.L."/>
            <person name="Bonawitz N.D."/>
            <person name="Chapple C."/>
            <person name="Cheng C."/>
            <person name="Correa L.G."/>
            <person name="Dacre M."/>
            <person name="DeBarry J."/>
            <person name="Dreyer I."/>
            <person name="Elias M."/>
            <person name="Engstrom E.M."/>
            <person name="Estelle M."/>
            <person name="Feng L."/>
            <person name="Finet C."/>
            <person name="Floyd S.K."/>
            <person name="Frommer W.B."/>
            <person name="Fujita T."/>
            <person name="Gramzow L."/>
            <person name="Gutensohn M."/>
            <person name="Harholt J."/>
            <person name="Hattori M."/>
            <person name="Heyl A."/>
            <person name="Hirai T."/>
            <person name="Hiwatashi Y."/>
            <person name="Ishikawa M."/>
            <person name="Iwata M."/>
            <person name="Karol K.G."/>
            <person name="Koehler B."/>
            <person name="Kolukisaoglu U."/>
            <person name="Kubo M."/>
            <person name="Kurata T."/>
            <person name="Lalonde S."/>
            <person name="Li K."/>
            <person name="Li Y."/>
            <person name="Litt A."/>
            <person name="Lyons E."/>
            <person name="Manning G."/>
            <person name="Maruyama T."/>
            <person name="Michael T.P."/>
            <person name="Mikami K."/>
            <person name="Miyazaki S."/>
            <person name="Morinaga S."/>
            <person name="Murata T."/>
            <person name="Mueller-Roeber B."/>
            <person name="Nelson D.R."/>
            <person name="Obara M."/>
            <person name="Oguri Y."/>
            <person name="Olmstead R.G."/>
            <person name="Onodera N."/>
            <person name="Petersen B.L."/>
            <person name="Pils B."/>
            <person name="Prigge M."/>
            <person name="Rensing S.A."/>
            <person name="Riano-Pachon D.M."/>
            <person name="Roberts A.W."/>
            <person name="Sato Y."/>
            <person name="Scheller H.V."/>
            <person name="Schulz B."/>
            <person name="Schulz C."/>
            <person name="Shakirov E.V."/>
            <person name="Shibagaki N."/>
            <person name="Shinohara N."/>
            <person name="Shippen D.E."/>
            <person name="Soerensen I."/>
            <person name="Sotooka R."/>
            <person name="Sugimoto N."/>
            <person name="Sugita M."/>
            <person name="Sumikawa N."/>
            <person name="Tanurdzic M."/>
            <person name="Theissen G."/>
            <person name="Ulvskov P."/>
            <person name="Wakazuki S."/>
            <person name="Weng J.K."/>
            <person name="Willats W.W."/>
            <person name="Wipf D."/>
            <person name="Wolf P.G."/>
            <person name="Yang L."/>
            <person name="Zimmer A.D."/>
            <person name="Zhu Q."/>
            <person name="Mitros T."/>
            <person name="Hellsten U."/>
            <person name="Loque D."/>
            <person name="Otillar R."/>
            <person name="Salamov A."/>
            <person name="Schmutz J."/>
            <person name="Shapiro H."/>
            <person name="Lindquist E."/>
            <person name="Lucas S."/>
            <person name="Rokhsar D."/>
            <person name="Grigoriev I.V."/>
        </authorList>
    </citation>
    <scope>NUCLEOTIDE SEQUENCE [LARGE SCALE GENOMIC DNA]</scope>
</reference>
<dbReference type="EMBL" id="GL377569">
    <property type="protein sequence ID" value="EFJ34429.1"/>
    <property type="molecule type" value="Genomic_DNA"/>
</dbReference>
<dbReference type="OrthoDB" id="10251809at2759"/>
<proteinExistence type="predicted"/>
<evidence type="ECO:0000256" key="1">
    <source>
        <dbReference type="ARBA" id="ARBA00022441"/>
    </source>
</evidence>
<evidence type="ECO:0000256" key="2">
    <source>
        <dbReference type="ARBA" id="ARBA00022737"/>
    </source>
</evidence>
<keyword evidence="4" id="KW-1185">Reference proteome</keyword>
<dbReference type="OMA" id="ISHHTSC"/>
<organism evidence="4">
    <name type="scientific">Selaginella moellendorffii</name>
    <name type="common">Spikemoss</name>
    <dbReference type="NCBI Taxonomy" id="88036"/>
    <lineage>
        <taxon>Eukaryota</taxon>
        <taxon>Viridiplantae</taxon>
        <taxon>Streptophyta</taxon>
        <taxon>Embryophyta</taxon>
        <taxon>Tracheophyta</taxon>
        <taxon>Lycopodiopsida</taxon>
        <taxon>Selaginellales</taxon>
        <taxon>Selaginellaceae</taxon>
        <taxon>Selaginella</taxon>
    </lineage>
</organism>
<dbReference type="SUPFAM" id="SSF117281">
    <property type="entry name" value="Kelch motif"/>
    <property type="match status" value="1"/>
</dbReference>
<dbReference type="KEGG" id="smo:SELMODRAFT_80970"/>
<dbReference type="Gramene" id="EFJ34429">
    <property type="protein sequence ID" value="EFJ34429"/>
    <property type="gene ID" value="SELMODRAFT_80970"/>
</dbReference>
<dbReference type="AlphaFoldDB" id="D8QZM4"/>
<dbReference type="PANTHER" id="PTHR46093:SF3">
    <property type="entry name" value="ACYL-COA-BINDING DOMAIN-CONTAINING PROTEIN 4"/>
    <property type="match status" value="1"/>
</dbReference>
<dbReference type="PANTHER" id="PTHR46093">
    <property type="entry name" value="ACYL-COA-BINDING DOMAIN-CONTAINING PROTEIN 5"/>
    <property type="match status" value="1"/>
</dbReference>
<dbReference type="HOGENOM" id="CLU_1398513_0_0_1"/>
<dbReference type="GO" id="GO:0030234">
    <property type="term" value="F:enzyme regulator activity"/>
    <property type="evidence" value="ECO:0000318"/>
    <property type="project" value="GO_Central"/>
</dbReference>